<dbReference type="STRING" id="142842.SAMN02745118_00646"/>
<accession>A0A1T4K6K4</accession>
<organism evidence="1 2">
    <name type="scientific">Selenihalanaerobacter shriftii</name>
    <dbReference type="NCBI Taxonomy" id="142842"/>
    <lineage>
        <taxon>Bacteria</taxon>
        <taxon>Bacillati</taxon>
        <taxon>Bacillota</taxon>
        <taxon>Clostridia</taxon>
        <taxon>Halanaerobiales</taxon>
        <taxon>Halobacteroidaceae</taxon>
        <taxon>Selenihalanaerobacter</taxon>
    </lineage>
</organism>
<gene>
    <name evidence="1" type="ORF">SAMN02745118_00646</name>
</gene>
<reference evidence="2" key="1">
    <citation type="submission" date="2017-02" db="EMBL/GenBank/DDBJ databases">
        <authorList>
            <person name="Varghese N."/>
            <person name="Submissions S."/>
        </authorList>
    </citation>
    <scope>NUCLEOTIDE SEQUENCE [LARGE SCALE GENOMIC DNA]</scope>
    <source>
        <strain evidence="2">ATCC BAA-73</strain>
    </source>
</reference>
<sequence>MNREDVKFTNLDEQELQKLNKMERALEDRKGKKVILLAYELD</sequence>
<evidence type="ECO:0000313" key="2">
    <source>
        <dbReference type="Proteomes" id="UP000190625"/>
    </source>
</evidence>
<dbReference type="Proteomes" id="UP000190625">
    <property type="component" value="Unassembled WGS sequence"/>
</dbReference>
<dbReference type="AlphaFoldDB" id="A0A1T4K6K4"/>
<protein>
    <submittedName>
        <fullName evidence="1">Uncharacterized protein</fullName>
    </submittedName>
</protein>
<dbReference type="RefSeq" id="WP_268794127.1">
    <property type="nucleotide sequence ID" value="NZ_FUWM01000005.1"/>
</dbReference>
<keyword evidence="2" id="KW-1185">Reference proteome</keyword>
<proteinExistence type="predicted"/>
<name>A0A1T4K6K4_9FIRM</name>
<evidence type="ECO:0000313" key="1">
    <source>
        <dbReference type="EMBL" id="SJZ38070.1"/>
    </source>
</evidence>
<dbReference type="EMBL" id="FUWM01000005">
    <property type="protein sequence ID" value="SJZ38070.1"/>
    <property type="molecule type" value="Genomic_DNA"/>
</dbReference>